<reference evidence="2" key="2">
    <citation type="submission" date="2020-09" db="EMBL/GenBank/DDBJ databases">
        <authorList>
            <person name="Sun Q."/>
            <person name="Zhou Y."/>
        </authorList>
    </citation>
    <scope>NUCLEOTIDE SEQUENCE</scope>
    <source>
        <strain evidence="2">CGMCC 4.7403</strain>
    </source>
</reference>
<dbReference type="AlphaFoldDB" id="A0A919L8A8"/>
<evidence type="ECO:0000259" key="1">
    <source>
        <dbReference type="PROSITE" id="PS51184"/>
    </source>
</evidence>
<name>A0A919L8A8_9ACTN</name>
<accession>A0A919L8A8</accession>
<evidence type="ECO:0000313" key="2">
    <source>
        <dbReference type="EMBL" id="GHH87613.1"/>
    </source>
</evidence>
<dbReference type="RefSeq" id="WP_229913795.1">
    <property type="nucleotide sequence ID" value="NZ_BNAT01000008.1"/>
</dbReference>
<dbReference type="Proteomes" id="UP000603227">
    <property type="component" value="Unassembled WGS sequence"/>
</dbReference>
<comment type="caution">
    <text evidence="2">The sequence shown here is derived from an EMBL/GenBank/DDBJ whole genome shotgun (WGS) entry which is preliminary data.</text>
</comment>
<proteinExistence type="predicted"/>
<reference evidence="2" key="1">
    <citation type="journal article" date="2014" name="Int. J. Syst. Evol. Microbiol.">
        <title>Complete genome sequence of Corynebacterium casei LMG S-19264T (=DSM 44701T), isolated from a smear-ripened cheese.</title>
        <authorList>
            <consortium name="US DOE Joint Genome Institute (JGI-PGF)"/>
            <person name="Walter F."/>
            <person name="Albersmeier A."/>
            <person name="Kalinowski J."/>
            <person name="Ruckert C."/>
        </authorList>
    </citation>
    <scope>NUCLEOTIDE SEQUENCE</scope>
    <source>
        <strain evidence="2">CGMCC 4.7403</strain>
    </source>
</reference>
<dbReference type="InterPro" id="IPR003347">
    <property type="entry name" value="JmjC_dom"/>
</dbReference>
<dbReference type="PROSITE" id="PS51184">
    <property type="entry name" value="JMJC"/>
    <property type="match status" value="1"/>
</dbReference>
<dbReference type="Gene3D" id="2.60.120.650">
    <property type="entry name" value="Cupin"/>
    <property type="match status" value="1"/>
</dbReference>
<dbReference type="SUPFAM" id="SSF51197">
    <property type="entry name" value="Clavaminate synthase-like"/>
    <property type="match status" value="1"/>
</dbReference>
<protein>
    <recommendedName>
        <fullName evidence="1">JmjC domain-containing protein</fullName>
    </recommendedName>
</protein>
<keyword evidence="3" id="KW-1185">Reference proteome</keyword>
<dbReference type="Pfam" id="PF08007">
    <property type="entry name" value="JmjC_2"/>
    <property type="match status" value="1"/>
</dbReference>
<sequence>MTELTELTDTAETAETAETAALTVTTATSFDWDTFVDRFWDRKPVLYRGVGGAPFAEAEVFETAVLGSRPPHPLAVPGNVQFLVERRQQTQPRDYLPELSDRSFDGYERRMADRLNRQRYALVVHRFHSFSHPLWARAQRFYAGLWERVGQPTHTAGSTLFHGSYEHSPVGVHQDRFATFMFCVRGTKRMRFWAERPWSDPVHTILDYQPYLASSFVAEVEPGDLLYWPARYYHVGESAGDAPATSVNVGIPRREHRPYYEVKDLFRGTEPVASAPLFTPDAGPDGRLAGALPTALADAVDAFAECLSEDRFADRATSLALRVRTAGGFWPTRPPAGLRPLDDDTPVRGCAPLLTAPGDGARRFAANGNVSSGTAGAAALAVLDRLNAGEVVRVSDLPVPQRDEVRHLLQELESFRAVTRTHTD</sequence>
<evidence type="ECO:0000313" key="3">
    <source>
        <dbReference type="Proteomes" id="UP000603227"/>
    </source>
</evidence>
<organism evidence="2 3">
    <name type="scientific">Streptomyces capitiformicae</name>
    <dbReference type="NCBI Taxonomy" id="2014920"/>
    <lineage>
        <taxon>Bacteria</taxon>
        <taxon>Bacillati</taxon>
        <taxon>Actinomycetota</taxon>
        <taxon>Actinomycetes</taxon>
        <taxon>Kitasatosporales</taxon>
        <taxon>Streptomycetaceae</taxon>
        <taxon>Streptomyces</taxon>
    </lineage>
</organism>
<gene>
    <name evidence="2" type="ORF">GCM10017771_29560</name>
</gene>
<dbReference type="EMBL" id="BNAT01000008">
    <property type="protein sequence ID" value="GHH87613.1"/>
    <property type="molecule type" value="Genomic_DNA"/>
</dbReference>
<feature type="domain" description="JmjC" evidence="1">
    <location>
        <begin position="85"/>
        <end position="266"/>
    </location>
</feature>